<dbReference type="AlphaFoldDB" id="A0A0F8WZU2"/>
<sequence length="1138" mass="127929">MQAFVPKNRRPRFELDLRIIDLNNIPLVSGTTCVKWRLPSSTSNETHGSTDRALILDHRASWNYEKTFQIRLTIDRNQTLNECDMVFEVQQEFSSGGHNEKNLLGRVKINLSEYVDKSDDDDGIVRRYLMQDSKINSTLKIGIAVRQVEGDRNFTTPPLKSAMAFGGITGVVASEQAEADDLGQLPSINTQSREIADMQEMYRRTLAASWISRSDELPADKLIEELFAGSVGWTDPHDHDSGQTADSHPDELSPHQGVSATKQTMSRNRLSPHFDKRTKGSGGHFRHGGKGLDFAPALDHTGKAGSIEQQLFDGAKGKSWRSRAADHELSEFHVREDLRSWEEVRFGFSSFSAPNGQRIQFRISELDVFFQMLSQSCKGAGGLLNSQLLIACRRNAIHVTSRRHDVFSRSQNTASDSSDGSHLSRVPYRHKSSRRNRNPKRPQSRKVELDVTSLGQPGEVVVVRERKHRRHVPIISTLPGQTADKSALPFMLKDIEEDLSIADSSVIAERIESFRLSYQSRDKLSLSDWEDIRSRLQSSFTIRQLAEYIAENRQDGAASMESAGSEKGNASEWRPGTSVFLETGPAAREGVAERVAISQDLKGKDLLAERILRDCWQLGVINEIGQLDIRLPSHCLSLLLRSDHFSFEELASLHEVKVDVTHSLGLVRVTGKQRSCESIREIVHDTTNRIRQEELELLPPNNTTAKTIGRIFTSDFITWVSETYGVAFERNPLHVPSRIFYLLENKFDAENARRTLNLAVRNASPIHIPFSTYMSASEPSAVHGVDAENFTSWPDRQGSWFRWGISPTQATKMVNLNRSFFDKHQTRLSDELLKLLRARPPTANPTLETASEVHESVTAAVGRCLFSRKPFFEEKQASASELGKMCLPRVFTTDIPRAAHFLRMLTPRFSEEGMRSHLIRLVPSGLHASLFPQLELEVSTKAGKSDSPSDDDCVIRGAKAVLDESHVDYLLPEATLDIRFTRKLTHDLLARPGENCLEGLQSDLQDCFNRSITSDSEVPLPTFASITLPNSLLGHTSQNLDSNGSSTGEYMFLPVKDIQGTQTHQYEFRDQNLFYSFYESGPYNPQTTTELFLRKDLVDSSTEFRAGSENGLSPQPLQQDFNSFYNTACALAFELHTF</sequence>
<keyword evidence="4" id="KW-1185">Reference proteome</keyword>
<feature type="compositionally biased region" description="Basic and acidic residues" evidence="1">
    <location>
        <begin position="235"/>
        <end position="253"/>
    </location>
</feature>
<dbReference type="PANTHER" id="PTHR21456:SF1">
    <property type="entry name" value="C2 NT-TYPE DOMAIN-CONTAINING PROTEIN"/>
    <property type="match status" value="1"/>
</dbReference>
<gene>
    <name evidence="3" type="ORF">AOCH_000983</name>
</gene>
<name>A0A0F8WZU2_9EURO</name>
<feature type="compositionally biased region" description="Polar residues" evidence="1">
    <location>
        <begin position="408"/>
        <end position="421"/>
    </location>
</feature>
<evidence type="ECO:0000313" key="3">
    <source>
        <dbReference type="EMBL" id="KKK22995.1"/>
    </source>
</evidence>
<dbReference type="InterPro" id="IPR019448">
    <property type="entry name" value="NT-C2"/>
</dbReference>
<dbReference type="Pfam" id="PF20776">
    <property type="entry name" value="SLS1_N"/>
    <property type="match status" value="1"/>
</dbReference>
<feature type="region of interest" description="Disordered" evidence="1">
    <location>
        <begin position="233"/>
        <end position="290"/>
    </location>
</feature>
<feature type="domain" description="C2 NT-type" evidence="2">
    <location>
        <begin position="3"/>
        <end position="147"/>
    </location>
</feature>
<evidence type="ECO:0000259" key="2">
    <source>
        <dbReference type="PROSITE" id="PS51840"/>
    </source>
</evidence>
<feature type="compositionally biased region" description="Basic residues" evidence="1">
    <location>
        <begin position="427"/>
        <end position="444"/>
    </location>
</feature>
<evidence type="ECO:0000256" key="1">
    <source>
        <dbReference type="SAM" id="MobiDB-lite"/>
    </source>
</evidence>
<feature type="compositionally biased region" description="Polar residues" evidence="1">
    <location>
        <begin position="256"/>
        <end position="269"/>
    </location>
</feature>
<evidence type="ECO:0000313" key="4">
    <source>
        <dbReference type="Proteomes" id="UP000034947"/>
    </source>
</evidence>
<dbReference type="PANTHER" id="PTHR21456">
    <property type="entry name" value="FAMILY WITH SEQUENCE SIMILARITY 102"/>
    <property type="match status" value="1"/>
</dbReference>
<dbReference type="VEuPathDB" id="FungiDB:P175DRAFT_0492856"/>
<protein>
    <recommendedName>
        <fullName evidence="2">C2 NT-type domain-containing protein</fullName>
    </recommendedName>
</protein>
<dbReference type="Pfam" id="PF10358">
    <property type="entry name" value="NT-C2"/>
    <property type="match status" value="1"/>
</dbReference>
<organism evidence="3 4">
    <name type="scientific">Aspergillus ochraceoroseus</name>
    <dbReference type="NCBI Taxonomy" id="138278"/>
    <lineage>
        <taxon>Eukaryota</taxon>
        <taxon>Fungi</taxon>
        <taxon>Dikarya</taxon>
        <taxon>Ascomycota</taxon>
        <taxon>Pezizomycotina</taxon>
        <taxon>Eurotiomycetes</taxon>
        <taxon>Eurotiomycetidae</taxon>
        <taxon>Eurotiales</taxon>
        <taxon>Aspergillaceae</taxon>
        <taxon>Aspergillus</taxon>
        <taxon>Aspergillus subgen. Nidulantes</taxon>
    </lineage>
</organism>
<dbReference type="Pfam" id="PF20778">
    <property type="entry name" value="SLS1_C"/>
    <property type="match status" value="1"/>
</dbReference>
<dbReference type="InterPro" id="IPR039931">
    <property type="entry name" value="EEIG1/2-like"/>
</dbReference>
<dbReference type="EMBL" id="JYKN01000798">
    <property type="protein sequence ID" value="KKK22995.1"/>
    <property type="molecule type" value="Genomic_DNA"/>
</dbReference>
<feature type="region of interest" description="Disordered" evidence="1">
    <location>
        <begin position="403"/>
        <end position="449"/>
    </location>
</feature>
<reference evidence="3 4" key="1">
    <citation type="submission" date="2015-02" db="EMBL/GenBank/DDBJ databases">
        <title>Draft Genome Sequences of Two Closely-Related Aflatoxigenic Aspergillus Species Obtained from the Cote d'Ivoire.</title>
        <authorList>
            <person name="Moore G.G."/>
            <person name="Beltz S.B."/>
            <person name="Mack B.M."/>
        </authorList>
    </citation>
    <scope>NUCLEOTIDE SEQUENCE [LARGE SCALE GENOMIC DNA]</scope>
    <source>
        <strain evidence="3 4">SRRC1432</strain>
    </source>
</reference>
<dbReference type="Proteomes" id="UP000034947">
    <property type="component" value="Unassembled WGS sequence"/>
</dbReference>
<dbReference type="InterPro" id="IPR048400">
    <property type="entry name" value="SLS1_N"/>
</dbReference>
<dbReference type="OrthoDB" id="3365224at2759"/>
<dbReference type="InterPro" id="IPR048401">
    <property type="entry name" value="SLS1_C"/>
</dbReference>
<dbReference type="PROSITE" id="PS51840">
    <property type="entry name" value="C2_NT"/>
    <property type="match status" value="1"/>
</dbReference>
<proteinExistence type="predicted"/>
<comment type="caution">
    <text evidence="3">The sequence shown here is derived from an EMBL/GenBank/DDBJ whole genome shotgun (WGS) entry which is preliminary data.</text>
</comment>
<accession>A0A0F8WZU2</accession>